<evidence type="ECO:0000313" key="2">
    <source>
        <dbReference type="EMBL" id="JAS30886.1"/>
    </source>
</evidence>
<proteinExistence type="predicted"/>
<evidence type="ECO:0000256" key="1">
    <source>
        <dbReference type="SAM" id="MobiDB-lite"/>
    </source>
</evidence>
<organism evidence="2">
    <name type="scientific">Clastoptera arizonana</name>
    <name type="common">Arizona spittle bug</name>
    <dbReference type="NCBI Taxonomy" id="38151"/>
    <lineage>
        <taxon>Eukaryota</taxon>
        <taxon>Metazoa</taxon>
        <taxon>Ecdysozoa</taxon>
        <taxon>Arthropoda</taxon>
        <taxon>Hexapoda</taxon>
        <taxon>Insecta</taxon>
        <taxon>Pterygota</taxon>
        <taxon>Neoptera</taxon>
        <taxon>Paraneoptera</taxon>
        <taxon>Hemiptera</taxon>
        <taxon>Auchenorrhyncha</taxon>
        <taxon>Cercopoidea</taxon>
        <taxon>Clastopteridae</taxon>
        <taxon>Clastoptera</taxon>
    </lineage>
</organism>
<sequence length="261" mass="27817">AFEGQINVFDSQNNVFDSQANVFDSQANVFDSQANVFDSQTNVSDSQANVFDAAPAFDSHVLGSSEKYFDSSLSDTQNGQLTFPNKETNDFDQTMDNIFVPTNATVLNTTPVVPVQAFNIFDQGAAQQKVNDDFDAFTAKFENAGLDEPQVAKSTGLSSDPFDPFSSSAFGAPAAKGEGDSAEGFGAEDNFDSFLALQEVPPAPQSTPARLNRGDSADSDDDNDFNIFIKPKQQEDLGRPGEAGLPIALAPPPKSPMVTSA</sequence>
<gene>
    <name evidence="2" type="ORF">g.14721</name>
</gene>
<feature type="non-terminal residue" evidence="2">
    <location>
        <position position="1"/>
    </location>
</feature>
<name>A0A1B6DYY8_9HEMI</name>
<feature type="compositionally biased region" description="Low complexity" evidence="1">
    <location>
        <begin position="158"/>
        <end position="175"/>
    </location>
</feature>
<feature type="non-terminal residue" evidence="2">
    <location>
        <position position="261"/>
    </location>
</feature>
<protein>
    <submittedName>
        <fullName evidence="2">Uncharacterized protein</fullName>
    </submittedName>
</protein>
<feature type="region of interest" description="Disordered" evidence="1">
    <location>
        <begin position="151"/>
        <end position="187"/>
    </location>
</feature>
<feature type="region of interest" description="Disordered" evidence="1">
    <location>
        <begin position="199"/>
        <end position="261"/>
    </location>
</feature>
<reference evidence="2" key="1">
    <citation type="submission" date="2015-12" db="EMBL/GenBank/DDBJ databases">
        <title>De novo transcriptome assembly of four potential Pierce s Disease insect vectors from Arizona vineyards.</title>
        <authorList>
            <person name="Tassone E.E."/>
        </authorList>
    </citation>
    <scope>NUCLEOTIDE SEQUENCE</scope>
</reference>
<dbReference type="EMBL" id="GEDC01006412">
    <property type="protein sequence ID" value="JAS30886.1"/>
    <property type="molecule type" value="Transcribed_RNA"/>
</dbReference>
<accession>A0A1B6DYY8</accession>
<dbReference type="AlphaFoldDB" id="A0A1B6DYY8"/>